<gene>
    <name evidence="2" type="ORF">CJD38_17980</name>
</gene>
<dbReference type="GO" id="GO:0016787">
    <property type="term" value="F:hydrolase activity"/>
    <property type="evidence" value="ECO:0007669"/>
    <property type="project" value="UniProtKB-KW"/>
</dbReference>
<evidence type="ECO:0000313" key="2">
    <source>
        <dbReference type="EMBL" id="PTU28238.1"/>
    </source>
</evidence>
<dbReference type="AlphaFoldDB" id="A0A2T5MB81"/>
<comment type="caution">
    <text evidence="2">The sequence shown here is derived from an EMBL/GenBank/DDBJ whole genome shotgun (WGS) entry which is preliminary data.</text>
</comment>
<keyword evidence="3" id="KW-1185">Reference proteome</keyword>
<protein>
    <submittedName>
        <fullName evidence="2">Metal-dependent hydrolase</fullName>
    </submittedName>
</protein>
<proteinExistence type="predicted"/>
<feature type="region of interest" description="Disordered" evidence="1">
    <location>
        <begin position="1"/>
        <end position="20"/>
    </location>
</feature>
<dbReference type="Proteomes" id="UP000244248">
    <property type="component" value="Unassembled WGS sequence"/>
</dbReference>
<keyword evidence="2" id="KW-0378">Hydrolase</keyword>
<sequence length="315" mass="36263">MIDSDPSKQNSTAPPMPVPRQIAFEFPDDLQPHWKPSDPEFCAMVNGASMAMPYLEPFLIRTMREAMKLIEDTAVLESGRAFNMQEQYHYQTHRRFNELLKSKRYPELAQLEQYMQEHYQRLSQRSLRVRMAYAAGFESMTLGVTRWLVDNRVRLFSGSDTRVASFIIWHFVEESEHKCVAYDVYQAAFGKGFANYWARMIGVFHGSLSIMWFSMRGYKAILQKDGRWNQLSSRLRLALHIGSFMRTVAPYLLRATLPGHDPRSERDPQWVRDWIDGYATAPSGLIPLLDTTHPVMPVPFPSSSHDNSSGSIAST</sequence>
<dbReference type="OrthoDB" id="4760165at2"/>
<organism evidence="2 3">
    <name type="scientific">Stenotrophobium rhamnosiphilum</name>
    <dbReference type="NCBI Taxonomy" id="2029166"/>
    <lineage>
        <taxon>Bacteria</taxon>
        <taxon>Pseudomonadati</taxon>
        <taxon>Pseudomonadota</taxon>
        <taxon>Gammaproteobacteria</taxon>
        <taxon>Nevskiales</taxon>
        <taxon>Nevskiaceae</taxon>
        <taxon>Stenotrophobium</taxon>
    </lineage>
</organism>
<name>A0A2T5MB81_9GAMM</name>
<reference evidence="2 3" key="1">
    <citation type="submission" date="2018-04" db="EMBL/GenBank/DDBJ databases">
        <title>Novel species isolated from glacier.</title>
        <authorList>
            <person name="Liu Q."/>
            <person name="Xin Y.-H."/>
        </authorList>
    </citation>
    <scope>NUCLEOTIDE SEQUENCE [LARGE SCALE GENOMIC DNA]</scope>
    <source>
        <strain evidence="2 3">GT1R17</strain>
    </source>
</reference>
<evidence type="ECO:0000313" key="3">
    <source>
        <dbReference type="Proteomes" id="UP000244248"/>
    </source>
</evidence>
<dbReference type="PANTHER" id="PTHR39456">
    <property type="entry name" value="METAL-DEPENDENT HYDROLASE"/>
    <property type="match status" value="1"/>
</dbReference>
<dbReference type="EMBL" id="QANS01000010">
    <property type="protein sequence ID" value="PTU28238.1"/>
    <property type="molecule type" value="Genomic_DNA"/>
</dbReference>
<dbReference type="RefSeq" id="WP_107941834.1">
    <property type="nucleotide sequence ID" value="NZ_QANS01000010.1"/>
</dbReference>
<evidence type="ECO:0000256" key="1">
    <source>
        <dbReference type="SAM" id="MobiDB-lite"/>
    </source>
</evidence>
<dbReference type="Pfam" id="PF10118">
    <property type="entry name" value="Metal_hydrol"/>
    <property type="match status" value="1"/>
</dbReference>
<dbReference type="InterPro" id="IPR016516">
    <property type="entry name" value="UCP07580"/>
</dbReference>
<accession>A0A2T5MB81</accession>
<dbReference type="PANTHER" id="PTHR39456:SF1">
    <property type="entry name" value="METAL-DEPENDENT HYDROLASE"/>
    <property type="match status" value="1"/>
</dbReference>